<dbReference type="InterPro" id="IPR042099">
    <property type="entry name" value="ANL_N_sf"/>
</dbReference>
<evidence type="ECO:0000256" key="2">
    <source>
        <dbReference type="ARBA" id="ARBA00022598"/>
    </source>
</evidence>
<dbReference type="OrthoDB" id="1700726at2759"/>
<dbReference type="EMBL" id="MU253737">
    <property type="protein sequence ID" value="KAG9249287.1"/>
    <property type="molecule type" value="Genomic_DNA"/>
</dbReference>
<dbReference type="InterPro" id="IPR000873">
    <property type="entry name" value="AMP-dep_synth/lig_dom"/>
</dbReference>
<comment type="similarity">
    <text evidence="1">Belongs to the ATP-dependent AMP-binding enzyme family.</text>
</comment>
<name>A0A9P7ZCP4_9HELO</name>
<dbReference type="GO" id="GO:0004467">
    <property type="term" value="F:long-chain fatty acid-CoA ligase activity"/>
    <property type="evidence" value="ECO:0007669"/>
    <property type="project" value="TreeGrafter"/>
</dbReference>
<dbReference type="PANTHER" id="PTHR43272:SF83">
    <property type="entry name" value="ACYL-COA SYNTHETASE LONG-CHAIN, ISOFORM J"/>
    <property type="match status" value="1"/>
</dbReference>
<evidence type="ECO:0000256" key="3">
    <source>
        <dbReference type="ARBA" id="ARBA00022741"/>
    </source>
</evidence>
<dbReference type="GO" id="GO:0005524">
    <property type="term" value="F:ATP binding"/>
    <property type="evidence" value="ECO:0007669"/>
    <property type="project" value="UniProtKB-KW"/>
</dbReference>
<evidence type="ECO:0000313" key="6">
    <source>
        <dbReference type="EMBL" id="KAG9249287.1"/>
    </source>
</evidence>
<evidence type="ECO:0000259" key="5">
    <source>
        <dbReference type="Pfam" id="PF00501"/>
    </source>
</evidence>
<reference evidence="6" key="1">
    <citation type="journal article" date="2021" name="IMA Fungus">
        <title>Genomic characterization of three marine fungi, including Emericellopsis atlantica sp. nov. with signatures of a generalist lifestyle and marine biomass degradation.</title>
        <authorList>
            <person name="Hagestad O.C."/>
            <person name="Hou L."/>
            <person name="Andersen J.H."/>
            <person name="Hansen E.H."/>
            <person name="Altermark B."/>
            <person name="Li C."/>
            <person name="Kuhnert E."/>
            <person name="Cox R.J."/>
            <person name="Crous P.W."/>
            <person name="Spatafora J.W."/>
            <person name="Lail K."/>
            <person name="Amirebrahimi M."/>
            <person name="Lipzen A."/>
            <person name="Pangilinan J."/>
            <person name="Andreopoulos W."/>
            <person name="Hayes R.D."/>
            <person name="Ng V."/>
            <person name="Grigoriev I.V."/>
            <person name="Jackson S.A."/>
            <person name="Sutton T.D.S."/>
            <person name="Dobson A.D.W."/>
            <person name="Rama T."/>
        </authorList>
    </citation>
    <scope>NUCLEOTIDE SEQUENCE</scope>
    <source>
        <strain evidence="6">TRa3180A</strain>
    </source>
</reference>
<dbReference type="GO" id="GO:0005886">
    <property type="term" value="C:plasma membrane"/>
    <property type="evidence" value="ECO:0007669"/>
    <property type="project" value="TreeGrafter"/>
</dbReference>
<protein>
    <submittedName>
        <fullName evidence="6">Long-chain-fatty-acid-CoA ligase-like protein</fullName>
    </submittedName>
</protein>
<comment type="caution">
    <text evidence="6">The sequence shown here is derived from an EMBL/GenBank/DDBJ whole genome shotgun (WGS) entry which is preliminary data.</text>
</comment>
<dbReference type="GO" id="GO:0035336">
    <property type="term" value="P:long-chain fatty-acyl-CoA metabolic process"/>
    <property type="evidence" value="ECO:0007669"/>
    <property type="project" value="TreeGrafter"/>
</dbReference>
<dbReference type="Proteomes" id="UP000887226">
    <property type="component" value="Unassembled WGS sequence"/>
</dbReference>
<proteinExistence type="inferred from homology"/>
<keyword evidence="2 6" id="KW-0436">Ligase</keyword>
<feature type="domain" description="AMP-dependent synthetase/ligase" evidence="5">
    <location>
        <begin position="103"/>
        <end position="515"/>
    </location>
</feature>
<keyword evidence="4" id="KW-0067">ATP-binding</keyword>
<gene>
    <name evidence="6" type="ORF">BJ878DRAFT_484671</name>
</gene>
<dbReference type="GO" id="GO:0005811">
    <property type="term" value="C:lipid droplet"/>
    <property type="evidence" value="ECO:0007669"/>
    <property type="project" value="TreeGrafter"/>
</dbReference>
<dbReference type="Pfam" id="PF00501">
    <property type="entry name" value="AMP-binding"/>
    <property type="match status" value="1"/>
</dbReference>
<dbReference type="PANTHER" id="PTHR43272">
    <property type="entry name" value="LONG-CHAIN-FATTY-ACID--COA LIGASE"/>
    <property type="match status" value="1"/>
</dbReference>
<accession>A0A9P7ZCP4</accession>
<evidence type="ECO:0000256" key="4">
    <source>
        <dbReference type="ARBA" id="ARBA00022840"/>
    </source>
</evidence>
<dbReference type="SUPFAM" id="SSF56801">
    <property type="entry name" value="Acetyl-CoA synthetase-like"/>
    <property type="match status" value="1"/>
</dbReference>
<dbReference type="GO" id="GO:0005783">
    <property type="term" value="C:endoplasmic reticulum"/>
    <property type="evidence" value="ECO:0007669"/>
    <property type="project" value="TreeGrafter"/>
</dbReference>
<dbReference type="AlphaFoldDB" id="A0A9P7ZCP4"/>
<keyword evidence="7" id="KW-1185">Reference proteome</keyword>
<sequence>MSQLGPAVARPPFTVEVKGLTPVQGETIPRRSSRSPEKLLTTPVEGIATVFDIVKYSAKKYGDAQALGSRRLLKMHNEVKKVKKVVDGVAQEVDKNWSYFELSGYSYISFKEHETIVLEIGSGLRKLGLKTQDRVHMFASTSAHWLAIAHGAVSQSMAVVTAYDTLGEEGLRRSLTSTDARAIFLEPHLLRTFLKTLPAAKNIGYIILNTENDDDIRGEDLESLITSFEHVKVLKYEELRKLGESNMIPPTPPGPEDLCCIMYTSGSGGTPKGVPIKHSSVVASIAGINSIVGDMIGPGDKLLAYLPLAHIFEFMFENACLFWGGTMGYGGIRTLSSTSCRNCLGDIQECKPTLLIGVPFVWETVKKGVLANVNKASLPLRTLFWSAMYTKQFLVQHNLPGVGLLDATVLKKVKDATGGRLRFCMNGAAPIAKETQEFITTAIAPLVAGYGMTETTAMGAACDPRTWTTAAQGEIEASIEVKLVDFPDAGYHATNKPNPQGEVWVRGATVLEEYWQDEAATAEAIAPGGWFKTGDIGEWDHNGHLKIIDRKKNLIKTLNGEYIALEKLESIYRSATIVANICVYASITESNPIAIIVPAEPALIALAGSIGIEGHGIGDLVPEPRVQQEILKQLQGMGKKAGLASMEIIVGVVVADEEWTPQNNLTTATSKLNRKAIEERYKRDIDNSYKRSK</sequence>
<keyword evidence="3" id="KW-0547">Nucleotide-binding</keyword>
<organism evidence="6 7">
    <name type="scientific">Calycina marina</name>
    <dbReference type="NCBI Taxonomy" id="1763456"/>
    <lineage>
        <taxon>Eukaryota</taxon>
        <taxon>Fungi</taxon>
        <taxon>Dikarya</taxon>
        <taxon>Ascomycota</taxon>
        <taxon>Pezizomycotina</taxon>
        <taxon>Leotiomycetes</taxon>
        <taxon>Helotiales</taxon>
        <taxon>Pezizellaceae</taxon>
        <taxon>Calycina</taxon>
    </lineage>
</organism>
<evidence type="ECO:0000313" key="7">
    <source>
        <dbReference type="Proteomes" id="UP000887226"/>
    </source>
</evidence>
<evidence type="ECO:0000256" key="1">
    <source>
        <dbReference type="ARBA" id="ARBA00006432"/>
    </source>
</evidence>
<dbReference type="Gene3D" id="3.40.50.12780">
    <property type="entry name" value="N-terminal domain of ligase-like"/>
    <property type="match status" value="1"/>
</dbReference>